<evidence type="ECO:0000256" key="3">
    <source>
        <dbReference type="SAM" id="MobiDB-lite"/>
    </source>
</evidence>
<reference evidence="5 6" key="1">
    <citation type="submission" date="2016-05" db="EMBL/GenBank/DDBJ databases">
        <title>Nuclear genome of Blastocystis sp. subtype 1 NandII.</title>
        <authorList>
            <person name="Gentekaki E."/>
            <person name="Curtis B."/>
            <person name="Stairs C."/>
            <person name="Eme L."/>
            <person name="Herman E."/>
            <person name="Klimes V."/>
            <person name="Arias M.C."/>
            <person name="Elias M."/>
            <person name="Hilliou F."/>
            <person name="Klute M."/>
            <person name="Malik S.-B."/>
            <person name="Pightling A."/>
            <person name="Rachubinski R."/>
            <person name="Salas D."/>
            <person name="Schlacht A."/>
            <person name="Suga H."/>
            <person name="Archibald J."/>
            <person name="Ball S.G."/>
            <person name="Clark G."/>
            <person name="Dacks J."/>
            <person name="Van Der Giezen M."/>
            <person name="Tsaousis A."/>
            <person name="Roger A."/>
        </authorList>
    </citation>
    <scope>NUCLEOTIDE SEQUENCE [LARGE SCALE GENOMIC DNA]</scope>
    <source>
        <strain evidence="6">ATCC 50177 / NandII</strain>
    </source>
</reference>
<evidence type="ECO:0000256" key="1">
    <source>
        <dbReference type="ARBA" id="ARBA00008517"/>
    </source>
</evidence>
<dbReference type="InterPro" id="IPR056767">
    <property type="entry name" value="C2H2-Znf_KIN17"/>
</dbReference>
<dbReference type="STRING" id="478820.A0A196S8X9"/>
<dbReference type="EMBL" id="LXWW01000544">
    <property type="protein sequence ID" value="OAO12444.1"/>
    <property type="molecule type" value="Genomic_DNA"/>
</dbReference>
<feature type="coiled-coil region" evidence="2">
    <location>
        <begin position="148"/>
        <end position="182"/>
    </location>
</feature>
<comment type="caution">
    <text evidence="5">The sequence shown here is derived from an EMBL/GenBank/DDBJ whole genome shotgun (WGS) entry which is preliminary data.</text>
</comment>
<dbReference type="Gene3D" id="2.30.30.30">
    <property type="match status" value="1"/>
</dbReference>
<gene>
    <name evidence="5" type="ORF">AV274_5911</name>
</gene>
<organism evidence="5 6">
    <name type="scientific">Blastocystis sp. subtype 1 (strain ATCC 50177 / NandII)</name>
    <dbReference type="NCBI Taxonomy" id="478820"/>
    <lineage>
        <taxon>Eukaryota</taxon>
        <taxon>Sar</taxon>
        <taxon>Stramenopiles</taxon>
        <taxon>Bigyra</taxon>
        <taxon>Opalozoa</taxon>
        <taxon>Opalinata</taxon>
        <taxon>Blastocystidae</taxon>
        <taxon>Blastocystis</taxon>
    </lineage>
</organism>
<dbReference type="GO" id="GO:0005634">
    <property type="term" value="C:nucleus"/>
    <property type="evidence" value="ECO:0007669"/>
    <property type="project" value="TreeGrafter"/>
</dbReference>
<feature type="domain" description="C2H2-type" evidence="4">
    <location>
        <begin position="27"/>
        <end position="49"/>
    </location>
</feature>
<protein>
    <submittedName>
        <fullName evidence="5">DNA/RNA-binding protein KIN17</fullName>
    </submittedName>
</protein>
<dbReference type="InterPro" id="IPR013087">
    <property type="entry name" value="Znf_C2H2_type"/>
</dbReference>
<dbReference type="Gene3D" id="2.30.30.140">
    <property type="match status" value="1"/>
</dbReference>
<dbReference type="GO" id="GO:0008270">
    <property type="term" value="F:zinc ion binding"/>
    <property type="evidence" value="ECO:0007669"/>
    <property type="project" value="InterPro"/>
</dbReference>
<dbReference type="PROSITE" id="PS00028">
    <property type="entry name" value="ZINC_FINGER_C2H2_1"/>
    <property type="match status" value="1"/>
</dbReference>
<evidence type="ECO:0000313" key="6">
    <source>
        <dbReference type="Proteomes" id="UP000078348"/>
    </source>
</evidence>
<dbReference type="SMART" id="SM01253">
    <property type="entry name" value="Kin17_mid"/>
    <property type="match status" value="1"/>
</dbReference>
<dbReference type="InterPro" id="IPR037321">
    <property type="entry name" value="KIN17-like"/>
</dbReference>
<dbReference type="GO" id="GO:0006260">
    <property type="term" value="P:DNA replication"/>
    <property type="evidence" value="ECO:0007669"/>
    <property type="project" value="TreeGrafter"/>
</dbReference>
<dbReference type="SMART" id="SM00451">
    <property type="entry name" value="ZnF_U1"/>
    <property type="match status" value="1"/>
</dbReference>
<evidence type="ECO:0000256" key="2">
    <source>
        <dbReference type="SAM" id="Coils"/>
    </source>
</evidence>
<feature type="region of interest" description="Disordered" evidence="3">
    <location>
        <begin position="238"/>
        <end position="270"/>
    </location>
</feature>
<dbReference type="InterPro" id="IPR019447">
    <property type="entry name" value="DNA/RNA-bd_Kin17_WH-like_dom"/>
</dbReference>
<dbReference type="Pfam" id="PF25092">
    <property type="entry name" value="SH3_KIN17_C"/>
    <property type="match status" value="1"/>
</dbReference>
<dbReference type="OrthoDB" id="10266249at2759"/>
<keyword evidence="2" id="KW-0175">Coiled coil</keyword>
<dbReference type="Gene3D" id="1.10.10.2030">
    <property type="entry name" value="DNA/RNA-binding protein Kin17, conserved domain"/>
    <property type="match status" value="1"/>
</dbReference>
<dbReference type="InterPro" id="IPR036236">
    <property type="entry name" value="Znf_C2H2_sf"/>
</dbReference>
<dbReference type="Gene3D" id="3.30.160.60">
    <property type="entry name" value="Classic Zinc Finger"/>
    <property type="match status" value="1"/>
</dbReference>
<dbReference type="InterPro" id="IPR038254">
    <property type="entry name" value="KIN17_WH-like_sf"/>
</dbReference>
<dbReference type="Pfam" id="PF10357">
    <property type="entry name" value="WH_KIN17"/>
    <property type="match status" value="1"/>
</dbReference>
<accession>A0A196S8X9</accession>
<keyword evidence="6" id="KW-1185">Reference proteome</keyword>
<evidence type="ECO:0000259" key="4">
    <source>
        <dbReference type="PROSITE" id="PS00028"/>
    </source>
</evidence>
<dbReference type="GO" id="GO:0003690">
    <property type="term" value="F:double-stranded DNA binding"/>
    <property type="evidence" value="ECO:0007669"/>
    <property type="project" value="TreeGrafter"/>
</dbReference>
<dbReference type="Pfam" id="PF18131">
    <property type="entry name" value="KN17_SH3"/>
    <property type="match status" value="1"/>
</dbReference>
<dbReference type="InterPro" id="IPR014722">
    <property type="entry name" value="Rib_uL2_dom2"/>
</dbReference>
<dbReference type="InterPro" id="IPR003604">
    <property type="entry name" value="Matrin/U1-like-C_Znf_C2H2"/>
</dbReference>
<evidence type="ECO:0000313" key="5">
    <source>
        <dbReference type="EMBL" id="OAO12444.1"/>
    </source>
</evidence>
<dbReference type="PANTHER" id="PTHR12805:SF0">
    <property type="entry name" value="DNA_RNA-BINDING PROTEIN KIN17"/>
    <property type="match status" value="1"/>
</dbReference>
<dbReference type="Pfam" id="PF25095">
    <property type="entry name" value="C2H2-zf_KIN17"/>
    <property type="match status" value="1"/>
</dbReference>
<sequence>MPDFSTPKGVAKWMKVSKGLQKLRWYCQVCQKQCRDENGFQNHIRSESHLRNMKIVGNNPGKFIGQNSRAFERGFISILQSRYVNRKVFANKVYQEYIADKNHVHMNGTCWSSLNQFVQTLVSNGICEVEDTERGPYITYIKHDEEGRRRKQRELELAKSSLDEQERQLKHFEEEHERMVMTMDKSQLEYTKADDVDLGKTISLNNLNLVTVEPKKEEVKVDKRVDFDSLLGIKPEEKKDDVVKSEGSHNSSRDVHHTRERSRERSYPKAPTIQIHLNEFSYLQKENHKDHWLVPGLEVKIMNSQLGNGLSLQKMRFTSRLYKKKGKVVSLFDAYTAKVKPYESDFSIRIDQDELQTVIPKEGEMALVVNGPLVKEHVKIVKINKEEDYCEAEVASGEHKGKKVRKMYYDDICKESAA</sequence>
<dbReference type="InterPro" id="IPR041995">
    <property type="entry name" value="KOW_KIN17"/>
</dbReference>
<name>A0A196S8X9_BLAHN</name>
<comment type="similarity">
    <text evidence="1">Belongs to the KIN17 family.</text>
</comment>
<dbReference type="SUPFAM" id="SSF57667">
    <property type="entry name" value="beta-beta-alpha zinc fingers"/>
    <property type="match status" value="1"/>
</dbReference>
<dbReference type="AlphaFoldDB" id="A0A196S8X9"/>
<feature type="compositionally biased region" description="Basic and acidic residues" evidence="3">
    <location>
        <begin position="238"/>
        <end position="267"/>
    </location>
</feature>
<dbReference type="InterPro" id="IPR041330">
    <property type="entry name" value="KN17_SH3"/>
</dbReference>
<proteinExistence type="inferred from homology"/>
<dbReference type="PANTHER" id="PTHR12805">
    <property type="entry name" value="KIN17 KIN, ANTIGENIC DETERMINANT OF RECA PROTEIN HOMOLOG"/>
    <property type="match status" value="1"/>
</dbReference>
<dbReference type="Proteomes" id="UP000078348">
    <property type="component" value="Unassembled WGS sequence"/>
</dbReference>
<dbReference type="GO" id="GO:0006974">
    <property type="term" value="P:DNA damage response"/>
    <property type="evidence" value="ECO:0007669"/>
    <property type="project" value="TreeGrafter"/>
</dbReference>